<gene>
    <name evidence="8" type="primary">ARL15</name>
</gene>
<evidence type="ECO:0000256" key="3">
    <source>
        <dbReference type="ARBA" id="ARBA00023134"/>
    </source>
</evidence>
<protein>
    <recommendedName>
        <fullName evidence="4">ADP-ribosylation factor-like protein 15</fullName>
    </recommendedName>
</protein>
<dbReference type="KEGG" id="pmrn:116941962"/>
<dbReference type="GO" id="GO:0003924">
    <property type="term" value="F:GTPase activity"/>
    <property type="evidence" value="ECO:0007669"/>
    <property type="project" value="InterPro"/>
</dbReference>
<dbReference type="InterPro" id="IPR042292">
    <property type="entry name" value="ARL15"/>
</dbReference>
<dbReference type="GO" id="GO:0005525">
    <property type="term" value="F:GTP binding"/>
    <property type="evidence" value="ECO:0007669"/>
    <property type="project" value="UniProtKB-KW"/>
</dbReference>
<proteinExistence type="inferred from homology"/>
<dbReference type="PANTHER" id="PTHR46693">
    <property type="entry name" value="ADP-RIBOSYLATION FACTOR-LIKE PROTEIN 15"/>
    <property type="match status" value="1"/>
</dbReference>
<keyword evidence="7" id="KW-1185">Reference proteome</keyword>
<dbReference type="SMART" id="SM00177">
    <property type="entry name" value="ARF"/>
    <property type="match status" value="1"/>
</dbReference>
<keyword evidence="3 5" id="KW-0342">GTP-binding</keyword>
<dbReference type="SUPFAM" id="SSF52540">
    <property type="entry name" value="P-loop containing nucleoside triphosphate hydrolases"/>
    <property type="match status" value="1"/>
</dbReference>
<feature type="binding site" evidence="5">
    <location>
        <begin position="41"/>
        <end position="48"/>
    </location>
    <ligand>
        <name>GTP</name>
        <dbReference type="ChEBI" id="CHEBI:37565"/>
    </ligand>
</feature>
<evidence type="ECO:0000256" key="5">
    <source>
        <dbReference type="PIRSR" id="PIRSR606689-1"/>
    </source>
</evidence>
<feature type="binding site" evidence="5">
    <location>
        <position position="87"/>
    </location>
    <ligand>
        <name>GTP</name>
        <dbReference type="ChEBI" id="CHEBI:37565"/>
    </ligand>
</feature>
<evidence type="ECO:0000256" key="4">
    <source>
        <dbReference type="ARBA" id="ARBA00072404"/>
    </source>
</evidence>
<dbReference type="PROSITE" id="PS51417">
    <property type="entry name" value="ARF"/>
    <property type="match status" value="1"/>
</dbReference>
<keyword evidence="6" id="KW-0460">Magnesium</keyword>
<dbReference type="SMART" id="SM00178">
    <property type="entry name" value="SAR"/>
    <property type="match status" value="1"/>
</dbReference>
<keyword evidence="6" id="KW-0479">Metal-binding</keyword>
<dbReference type="PRINTS" id="PR00328">
    <property type="entry name" value="SAR1GTPBP"/>
</dbReference>
<comment type="similarity">
    <text evidence="1">Belongs to the small GTPase superfamily. Arf family.</text>
</comment>
<dbReference type="RefSeq" id="XP_032809288.1">
    <property type="nucleotide sequence ID" value="XM_032953397.1"/>
</dbReference>
<dbReference type="GO" id="GO:0046872">
    <property type="term" value="F:metal ion binding"/>
    <property type="evidence" value="ECO:0007669"/>
    <property type="project" value="UniProtKB-KW"/>
</dbReference>
<feature type="binding site" evidence="6">
    <location>
        <position position="48"/>
    </location>
    <ligand>
        <name>Mg(2+)</name>
        <dbReference type="ChEBI" id="CHEBI:18420"/>
    </ligand>
</feature>
<dbReference type="AlphaFoldDB" id="A0AAJ7WUM0"/>
<evidence type="ECO:0000256" key="2">
    <source>
        <dbReference type="ARBA" id="ARBA00022741"/>
    </source>
</evidence>
<reference evidence="8" key="1">
    <citation type="submission" date="2025-08" db="UniProtKB">
        <authorList>
            <consortium name="RefSeq"/>
        </authorList>
    </citation>
    <scope>IDENTIFICATION</scope>
    <source>
        <tissue evidence="8">Sperm</tissue>
    </source>
</reference>
<evidence type="ECO:0000313" key="8">
    <source>
        <dbReference type="RefSeq" id="XP_032809288.1"/>
    </source>
</evidence>
<dbReference type="GeneID" id="116941962"/>
<accession>A0AAJ7WUM0</accession>
<dbReference type="Pfam" id="PF00025">
    <property type="entry name" value="Arf"/>
    <property type="match status" value="1"/>
</dbReference>
<evidence type="ECO:0000256" key="6">
    <source>
        <dbReference type="PIRSR" id="PIRSR606689-2"/>
    </source>
</evidence>
<dbReference type="InterPro" id="IPR027417">
    <property type="entry name" value="P-loop_NTPase"/>
</dbReference>
<dbReference type="Proteomes" id="UP001318040">
    <property type="component" value="Chromosome 13"/>
</dbReference>
<dbReference type="FunFam" id="3.40.50.300:FF:000934">
    <property type="entry name" value="ADP-ribosylation factor-like 15 isoform X1"/>
    <property type="match status" value="1"/>
</dbReference>
<organism evidence="7 8">
    <name type="scientific">Petromyzon marinus</name>
    <name type="common">Sea lamprey</name>
    <dbReference type="NCBI Taxonomy" id="7757"/>
    <lineage>
        <taxon>Eukaryota</taxon>
        <taxon>Metazoa</taxon>
        <taxon>Chordata</taxon>
        <taxon>Craniata</taxon>
        <taxon>Vertebrata</taxon>
        <taxon>Cyclostomata</taxon>
        <taxon>Hyperoartia</taxon>
        <taxon>Petromyzontiformes</taxon>
        <taxon>Petromyzontidae</taxon>
        <taxon>Petromyzon</taxon>
    </lineage>
</organism>
<dbReference type="CTD" id="54622"/>
<feature type="binding site" evidence="6">
    <location>
        <position position="65"/>
    </location>
    <ligand>
        <name>Mg(2+)</name>
        <dbReference type="ChEBI" id="CHEBI:18420"/>
    </ligand>
</feature>
<evidence type="ECO:0000256" key="1">
    <source>
        <dbReference type="ARBA" id="ARBA00010290"/>
    </source>
</evidence>
<dbReference type="Gene3D" id="3.40.50.300">
    <property type="entry name" value="P-loop containing nucleotide triphosphate hydrolases"/>
    <property type="match status" value="1"/>
</dbReference>
<sequence>MSECVQLACAVCRIGLYSCYRVLCCKGPPPARPEFDVVCVGMTGAGKSTLLAQLCGESIDDILPTAGFSIKAIPLQNVILNVKELGGGDAIRKYWSRYYQGSQGLIFVLDSAAMEDDLEVARSELHAALHHPQLCTLPFLILASHQDKLGARSQQEIKKYLELEPLAKGKKWILHPCSFEDLAAVREGVCQFLQLLEEEQLHGALITGRI</sequence>
<keyword evidence="2 5" id="KW-0547">Nucleotide-binding</keyword>
<name>A0AAJ7WUM0_PETMA</name>
<dbReference type="PANTHER" id="PTHR46693:SF1">
    <property type="entry name" value="ADP-RIBOSYLATION FACTOR-LIKE PROTEIN 15"/>
    <property type="match status" value="1"/>
</dbReference>
<evidence type="ECO:0000313" key="7">
    <source>
        <dbReference type="Proteomes" id="UP001318040"/>
    </source>
</evidence>
<dbReference type="InterPro" id="IPR006689">
    <property type="entry name" value="Small_GTPase_ARF/SAR"/>
</dbReference>